<gene>
    <name evidence="2" type="ORF">SAMN04488026_106525</name>
</gene>
<dbReference type="AlphaFoldDB" id="A0A1G9GWC1"/>
<reference evidence="2 3" key="1">
    <citation type="submission" date="2016-10" db="EMBL/GenBank/DDBJ databases">
        <authorList>
            <person name="de Groot N.N."/>
        </authorList>
    </citation>
    <scope>NUCLEOTIDE SEQUENCE [LARGE SCALE GENOMIC DNA]</scope>
    <source>
        <strain evidence="2 3">DSM 25294</strain>
    </source>
</reference>
<name>A0A1G9GWC1_9RHOB</name>
<protein>
    <recommendedName>
        <fullName evidence="1">YjiS-like domain-containing protein</fullName>
    </recommendedName>
</protein>
<accession>A0A1G9GWC1</accession>
<keyword evidence="3" id="KW-1185">Reference proteome</keyword>
<dbReference type="EMBL" id="FNEK01000065">
    <property type="protein sequence ID" value="SDL05000.1"/>
    <property type="molecule type" value="Genomic_DNA"/>
</dbReference>
<dbReference type="STRING" id="571298.SAMN04488026_106525"/>
<evidence type="ECO:0000313" key="3">
    <source>
        <dbReference type="Proteomes" id="UP000199382"/>
    </source>
</evidence>
<dbReference type="Pfam" id="PF06568">
    <property type="entry name" value="YjiS-like"/>
    <property type="match status" value="1"/>
</dbReference>
<evidence type="ECO:0000313" key="2">
    <source>
        <dbReference type="EMBL" id="SDL05000.1"/>
    </source>
</evidence>
<dbReference type="RefSeq" id="WP_170844694.1">
    <property type="nucleotide sequence ID" value="NZ_FNEK01000065.1"/>
</dbReference>
<evidence type="ECO:0000259" key="1">
    <source>
        <dbReference type="Pfam" id="PF06568"/>
    </source>
</evidence>
<proteinExistence type="predicted"/>
<organism evidence="2 3">
    <name type="scientific">Aliiruegeria lutimaris</name>
    <dbReference type="NCBI Taxonomy" id="571298"/>
    <lineage>
        <taxon>Bacteria</taxon>
        <taxon>Pseudomonadati</taxon>
        <taxon>Pseudomonadota</taxon>
        <taxon>Alphaproteobacteria</taxon>
        <taxon>Rhodobacterales</taxon>
        <taxon>Roseobacteraceae</taxon>
        <taxon>Aliiruegeria</taxon>
    </lineage>
</organism>
<feature type="domain" description="YjiS-like" evidence="1">
    <location>
        <begin position="11"/>
        <end position="43"/>
    </location>
</feature>
<sequence length="56" mass="6633">MIRHIQNWHSAATARKARRMSITKLQHLDDHLLSDIGLTRADIPYAHRQHVPNHRF</sequence>
<dbReference type="Proteomes" id="UP000199382">
    <property type="component" value="Unassembled WGS sequence"/>
</dbReference>
<dbReference type="InterPro" id="IPR009506">
    <property type="entry name" value="YjiS-like"/>
</dbReference>